<proteinExistence type="predicted"/>
<dbReference type="EMBL" id="UOGA01000123">
    <property type="protein sequence ID" value="VAX18429.1"/>
    <property type="molecule type" value="Genomic_DNA"/>
</dbReference>
<sequence>MQKRKESAILKSINKYAKAYKNLEDIQCATEQWLPKGDQKTGVIGEFYAFIYLRSKNKNAKIEYANHSQKGWDIEIDNGANTKKVQIKTVSGYSKTCTISPIHLGWDELCLVYLDKQFDPKGFWIISDSDIVNGRDELKGKKMPIPGKSNTGSKVLKKKTCLLSELTNSIECLNQG</sequence>
<evidence type="ECO:0000313" key="1">
    <source>
        <dbReference type="EMBL" id="VAX18429.1"/>
    </source>
</evidence>
<dbReference type="AlphaFoldDB" id="A0A3B1BKC8"/>
<protein>
    <submittedName>
        <fullName evidence="1">Uncharacterized protein</fullName>
    </submittedName>
</protein>
<organism evidence="1">
    <name type="scientific">hydrothermal vent metagenome</name>
    <dbReference type="NCBI Taxonomy" id="652676"/>
    <lineage>
        <taxon>unclassified sequences</taxon>
        <taxon>metagenomes</taxon>
        <taxon>ecological metagenomes</taxon>
    </lineage>
</organism>
<accession>A0A3B1BKC8</accession>
<reference evidence="1" key="1">
    <citation type="submission" date="2018-06" db="EMBL/GenBank/DDBJ databases">
        <authorList>
            <person name="Zhirakovskaya E."/>
        </authorList>
    </citation>
    <scope>NUCLEOTIDE SEQUENCE</scope>
</reference>
<name>A0A3B1BKC8_9ZZZZ</name>
<gene>
    <name evidence="1" type="ORF">MNBD_NITROSPINAE04-1656</name>
</gene>